<feature type="non-terminal residue" evidence="11">
    <location>
        <position position="1"/>
    </location>
</feature>
<proteinExistence type="predicted"/>
<keyword evidence="3 11" id="KW-0436">Ligase</keyword>
<dbReference type="GO" id="GO:0006433">
    <property type="term" value="P:prolyl-tRNA aminoacylation"/>
    <property type="evidence" value="ECO:0007669"/>
    <property type="project" value="InterPro"/>
</dbReference>
<evidence type="ECO:0000256" key="8">
    <source>
        <dbReference type="ARBA" id="ARBA00029731"/>
    </source>
</evidence>
<evidence type="ECO:0000256" key="4">
    <source>
        <dbReference type="ARBA" id="ARBA00022741"/>
    </source>
</evidence>
<keyword evidence="4" id="KW-0547">Nucleotide-binding</keyword>
<keyword evidence="5" id="KW-0067">ATP-binding</keyword>
<dbReference type="EC" id="6.1.1.15" evidence="1"/>
<evidence type="ECO:0000256" key="9">
    <source>
        <dbReference type="ARBA" id="ARBA00047671"/>
    </source>
</evidence>
<dbReference type="EMBL" id="DNZF01000151">
    <property type="protein sequence ID" value="HBK53640.1"/>
    <property type="molecule type" value="Genomic_DNA"/>
</dbReference>
<dbReference type="STRING" id="378794.GCA_001570625_01292"/>
<dbReference type="GO" id="GO:0005524">
    <property type="term" value="F:ATP binding"/>
    <property type="evidence" value="ECO:0007669"/>
    <property type="project" value="UniProtKB-KW"/>
</dbReference>
<dbReference type="InterPro" id="IPR002316">
    <property type="entry name" value="Pro-tRNA-ligase_IIa"/>
</dbReference>
<dbReference type="GO" id="GO:0140096">
    <property type="term" value="F:catalytic activity, acting on a protein"/>
    <property type="evidence" value="ECO:0007669"/>
    <property type="project" value="UniProtKB-ARBA"/>
</dbReference>
<dbReference type="Gene3D" id="3.30.930.10">
    <property type="entry name" value="Bira Bifunctional Protein, Domain 2"/>
    <property type="match status" value="1"/>
</dbReference>
<dbReference type="Proteomes" id="UP000263273">
    <property type="component" value="Unassembled WGS sequence"/>
</dbReference>
<dbReference type="GO" id="GO:0005829">
    <property type="term" value="C:cytosol"/>
    <property type="evidence" value="ECO:0007669"/>
    <property type="project" value="TreeGrafter"/>
</dbReference>
<feature type="non-terminal residue" evidence="11">
    <location>
        <position position="105"/>
    </location>
</feature>
<dbReference type="InterPro" id="IPR002314">
    <property type="entry name" value="aa-tRNA-synt_IIb"/>
</dbReference>
<dbReference type="InterPro" id="IPR050062">
    <property type="entry name" value="Pro-tRNA_synthetase"/>
</dbReference>
<dbReference type="GO" id="GO:0004827">
    <property type="term" value="F:proline-tRNA ligase activity"/>
    <property type="evidence" value="ECO:0007669"/>
    <property type="project" value="UniProtKB-EC"/>
</dbReference>
<reference evidence="11 12" key="1">
    <citation type="journal article" date="2018" name="Nat. Biotechnol.">
        <title>A standardized bacterial taxonomy based on genome phylogeny substantially revises the tree of life.</title>
        <authorList>
            <person name="Parks D.H."/>
            <person name="Chuvochina M."/>
            <person name="Waite D.W."/>
            <person name="Rinke C."/>
            <person name="Skarshewski A."/>
            <person name="Chaumeil P.A."/>
            <person name="Hugenholtz P."/>
        </authorList>
    </citation>
    <scope>NUCLEOTIDE SEQUENCE [LARGE SCALE GENOMIC DNA]</scope>
    <source>
        <strain evidence="11">UBA10948</strain>
    </source>
</reference>
<dbReference type="PANTHER" id="PTHR42753">
    <property type="entry name" value="MITOCHONDRIAL RIBOSOME PROTEIN L39/PROLYL-TRNA LIGASE FAMILY MEMBER"/>
    <property type="match status" value="1"/>
</dbReference>
<dbReference type="InterPro" id="IPR045864">
    <property type="entry name" value="aa-tRNA-synth_II/BPL/LPL"/>
</dbReference>
<gene>
    <name evidence="11" type="ORF">DDZ44_06875</name>
</gene>
<evidence type="ECO:0000256" key="2">
    <source>
        <dbReference type="ARBA" id="ARBA00019110"/>
    </source>
</evidence>
<dbReference type="AlphaFoldDB" id="A0A354YWC1"/>
<evidence type="ECO:0000256" key="1">
    <source>
        <dbReference type="ARBA" id="ARBA00012831"/>
    </source>
</evidence>
<keyword evidence="6" id="KW-0648">Protein biosynthesis</keyword>
<dbReference type="PANTHER" id="PTHR42753:SF2">
    <property type="entry name" value="PROLINE--TRNA LIGASE"/>
    <property type="match status" value="1"/>
</dbReference>
<evidence type="ECO:0000256" key="3">
    <source>
        <dbReference type="ARBA" id="ARBA00022598"/>
    </source>
</evidence>
<sequence>EMDRAGGQEVILPIVQPAELWKKSGRWEVYGDEMFRLKDRHNRDFALGPTHEEIITTLVDADVHSYRHLPLLLYQIQNKYRDEIRPRFGLMRGREFIMKDLYSFD</sequence>
<keyword evidence="7" id="KW-0030">Aminoacyl-tRNA synthetase</keyword>
<evidence type="ECO:0000259" key="10">
    <source>
        <dbReference type="PROSITE" id="PS50862"/>
    </source>
</evidence>
<protein>
    <recommendedName>
        <fullName evidence="2">Proline--tRNA ligase</fullName>
        <ecNumber evidence="1">6.1.1.15</ecNumber>
    </recommendedName>
    <alternativeName>
        <fullName evidence="8">Prolyl-tRNA synthetase</fullName>
    </alternativeName>
</protein>
<accession>A0A354YWC1</accession>
<evidence type="ECO:0000256" key="7">
    <source>
        <dbReference type="ARBA" id="ARBA00023146"/>
    </source>
</evidence>
<name>A0A354YWC1_9FIRM</name>
<evidence type="ECO:0000313" key="11">
    <source>
        <dbReference type="EMBL" id="HBK53640.1"/>
    </source>
</evidence>
<organism evidence="11 12">
    <name type="scientific">Syntrophomonas wolfei</name>
    <dbReference type="NCBI Taxonomy" id="863"/>
    <lineage>
        <taxon>Bacteria</taxon>
        <taxon>Bacillati</taxon>
        <taxon>Bacillota</taxon>
        <taxon>Clostridia</taxon>
        <taxon>Eubacteriales</taxon>
        <taxon>Syntrophomonadaceae</taxon>
        <taxon>Syntrophomonas</taxon>
    </lineage>
</organism>
<comment type="catalytic activity">
    <reaction evidence="9">
        <text>tRNA(Pro) + L-proline + ATP = L-prolyl-tRNA(Pro) + AMP + diphosphate</text>
        <dbReference type="Rhea" id="RHEA:14305"/>
        <dbReference type="Rhea" id="RHEA-COMP:9700"/>
        <dbReference type="Rhea" id="RHEA-COMP:9702"/>
        <dbReference type="ChEBI" id="CHEBI:30616"/>
        <dbReference type="ChEBI" id="CHEBI:33019"/>
        <dbReference type="ChEBI" id="CHEBI:60039"/>
        <dbReference type="ChEBI" id="CHEBI:78442"/>
        <dbReference type="ChEBI" id="CHEBI:78532"/>
        <dbReference type="ChEBI" id="CHEBI:456215"/>
        <dbReference type="EC" id="6.1.1.15"/>
    </reaction>
</comment>
<dbReference type="InterPro" id="IPR006195">
    <property type="entry name" value="aa-tRNA-synth_II"/>
</dbReference>
<comment type="caution">
    <text evidence="11">The sequence shown here is derived from an EMBL/GenBank/DDBJ whole genome shotgun (WGS) entry which is preliminary data.</text>
</comment>
<dbReference type="PRINTS" id="PR01046">
    <property type="entry name" value="TRNASYNTHPRO"/>
</dbReference>
<feature type="domain" description="Aminoacyl-transfer RNA synthetases class-II family profile" evidence="10">
    <location>
        <begin position="1"/>
        <end position="105"/>
    </location>
</feature>
<evidence type="ECO:0000313" key="12">
    <source>
        <dbReference type="Proteomes" id="UP000263273"/>
    </source>
</evidence>
<dbReference type="Pfam" id="PF00587">
    <property type="entry name" value="tRNA-synt_2b"/>
    <property type="match status" value="1"/>
</dbReference>
<evidence type="ECO:0000256" key="6">
    <source>
        <dbReference type="ARBA" id="ARBA00022917"/>
    </source>
</evidence>
<dbReference type="PROSITE" id="PS50862">
    <property type="entry name" value="AA_TRNA_LIGASE_II"/>
    <property type="match status" value="1"/>
</dbReference>
<dbReference type="SUPFAM" id="SSF55681">
    <property type="entry name" value="Class II aaRS and biotin synthetases"/>
    <property type="match status" value="1"/>
</dbReference>
<evidence type="ECO:0000256" key="5">
    <source>
        <dbReference type="ARBA" id="ARBA00022840"/>
    </source>
</evidence>
<dbReference type="GO" id="GO:0016740">
    <property type="term" value="F:transferase activity"/>
    <property type="evidence" value="ECO:0007669"/>
    <property type="project" value="UniProtKB-ARBA"/>
</dbReference>